<gene>
    <name evidence="2" type="ORF">TSAR_006744</name>
</gene>
<dbReference type="AlphaFoldDB" id="A0A232F5H0"/>
<dbReference type="EMBL" id="NNAY01000891">
    <property type="protein sequence ID" value="OXU26041.1"/>
    <property type="molecule type" value="Genomic_DNA"/>
</dbReference>
<evidence type="ECO:0000256" key="1">
    <source>
        <dbReference type="SAM" id="MobiDB-lite"/>
    </source>
</evidence>
<feature type="region of interest" description="Disordered" evidence="1">
    <location>
        <begin position="104"/>
        <end position="129"/>
    </location>
</feature>
<feature type="compositionally biased region" description="Basic and acidic residues" evidence="1">
    <location>
        <begin position="115"/>
        <end position="125"/>
    </location>
</feature>
<proteinExistence type="predicted"/>
<accession>A0A232F5H0</accession>
<protein>
    <submittedName>
        <fullName evidence="2">Uncharacterized protein</fullName>
    </submittedName>
</protein>
<organism evidence="2 3">
    <name type="scientific">Trichomalopsis sarcophagae</name>
    <dbReference type="NCBI Taxonomy" id="543379"/>
    <lineage>
        <taxon>Eukaryota</taxon>
        <taxon>Metazoa</taxon>
        <taxon>Ecdysozoa</taxon>
        <taxon>Arthropoda</taxon>
        <taxon>Hexapoda</taxon>
        <taxon>Insecta</taxon>
        <taxon>Pterygota</taxon>
        <taxon>Neoptera</taxon>
        <taxon>Endopterygota</taxon>
        <taxon>Hymenoptera</taxon>
        <taxon>Apocrita</taxon>
        <taxon>Proctotrupomorpha</taxon>
        <taxon>Chalcidoidea</taxon>
        <taxon>Pteromalidae</taxon>
        <taxon>Pteromalinae</taxon>
        <taxon>Trichomalopsis</taxon>
    </lineage>
</organism>
<evidence type="ECO:0000313" key="2">
    <source>
        <dbReference type="EMBL" id="OXU26041.1"/>
    </source>
</evidence>
<sequence length="267" mass="30133">MKRMTIEWKLVMIFMQFKISNIKRNIKRTAVDVSGSTRDNDDGVDDCARHSSKLCFDVPDKSFHLAQIQELLDIVQNLPMIKEYQRAIVKINIAQTILADLTQTDPRPQNGVAANEKDKDCKDGKDEDDEYTADEIALSRRLKVAKYRARQANGQIVKLPPTAEAVPEDKRVKETCQASRRKGLYSTYKMCRIHPLVYCSAMSELLIERQMNQSKSAGEFASQPSKTAEIKATTRTDRKRVWQGNGDKKSLNDPAAQVMDSSGSGCE</sequence>
<feature type="region of interest" description="Disordered" evidence="1">
    <location>
        <begin position="216"/>
        <end position="267"/>
    </location>
</feature>
<feature type="compositionally biased region" description="Basic and acidic residues" evidence="1">
    <location>
        <begin position="228"/>
        <end position="251"/>
    </location>
</feature>
<reference evidence="2 3" key="1">
    <citation type="journal article" date="2017" name="Curr. Biol.">
        <title>The Evolution of Venom by Co-option of Single-Copy Genes.</title>
        <authorList>
            <person name="Martinson E.O."/>
            <person name="Mrinalini"/>
            <person name="Kelkar Y.D."/>
            <person name="Chang C.H."/>
            <person name="Werren J.H."/>
        </authorList>
    </citation>
    <scope>NUCLEOTIDE SEQUENCE [LARGE SCALE GENOMIC DNA]</scope>
    <source>
        <strain evidence="2 3">Alberta</strain>
        <tissue evidence="2">Whole body</tissue>
    </source>
</reference>
<feature type="compositionally biased region" description="Polar residues" evidence="1">
    <location>
        <begin position="216"/>
        <end position="226"/>
    </location>
</feature>
<comment type="caution">
    <text evidence="2">The sequence shown here is derived from an EMBL/GenBank/DDBJ whole genome shotgun (WGS) entry which is preliminary data.</text>
</comment>
<keyword evidence="3" id="KW-1185">Reference proteome</keyword>
<name>A0A232F5H0_9HYME</name>
<evidence type="ECO:0000313" key="3">
    <source>
        <dbReference type="Proteomes" id="UP000215335"/>
    </source>
</evidence>
<dbReference type="Proteomes" id="UP000215335">
    <property type="component" value="Unassembled WGS sequence"/>
</dbReference>